<keyword evidence="1" id="KW-0812">Transmembrane</keyword>
<gene>
    <name evidence="2" type="ORF">BDW42DRAFT_44027</name>
</gene>
<keyword evidence="1" id="KW-0472">Membrane</keyword>
<organism evidence="2 3">
    <name type="scientific">Aspergillus taichungensis</name>
    <dbReference type="NCBI Taxonomy" id="482145"/>
    <lineage>
        <taxon>Eukaryota</taxon>
        <taxon>Fungi</taxon>
        <taxon>Dikarya</taxon>
        <taxon>Ascomycota</taxon>
        <taxon>Pezizomycotina</taxon>
        <taxon>Eurotiomycetes</taxon>
        <taxon>Eurotiomycetidae</taxon>
        <taxon>Eurotiales</taxon>
        <taxon>Aspergillaceae</taxon>
        <taxon>Aspergillus</taxon>
        <taxon>Aspergillus subgen. Circumdati</taxon>
    </lineage>
</organism>
<evidence type="ECO:0000256" key="1">
    <source>
        <dbReference type="SAM" id="Phobius"/>
    </source>
</evidence>
<accession>A0A2J5HE51</accession>
<evidence type="ECO:0000313" key="2">
    <source>
        <dbReference type="EMBL" id="PLN75112.1"/>
    </source>
</evidence>
<sequence>MPSGAMAVAWLLGYWRHMHLWVWVLLWVFGNCWFFPIFEYLLIMIMPYDLLIRMVDIYYPSSSSSVFPTIYPSRVMDDYAVIWGRRYTGRVDRLASLSASSRMCTATIDAEL</sequence>
<reference evidence="3" key="1">
    <citation type="submission" date="2017-12" db="EMBL/GenBank/DDBJ databases">
        <authorList>
            <consortium name="DOE Joint Genome Institute"/>
            <person name="Mondo S.J."/>
            <person name="Kjaerbolling I."/>
            <person name="Vesth T.C."/>
            <person name="Frisvad J.C."/>
            <person name="Nybo J.L."/>
            <person name="Theobald S."/>
            <person name="Kuo A."/>
            <person name="Bowyer P."/>
            <person name="Matsuda Y."/>
            <person name="Lyhne E.K."/>
            <person name="Kogle M.E."/>
            <person name="Clum A."/>
            <person name="Lipzen A."/>
            <person name="Salamov A."/>
            <person name="Ngan C.Y."/>
            <person name="Daum C."/>
            <person name="Chiniquy J."/>
            <person name="Barry K."/>
            <person name="LaButti K."/>
            <person name="Haridas S."/>
            <person name="Simmons B.A."/>
            <person name="Magnuson J.K."/>
            <person name="Mortensen U.H."/>
            <person name="Larsen T.O."/>
            <person name="Grigoriev I.V."/>
            <person name="Baker S.E."/>
            <person name="Andersen M.R."/>
            <person name="Nordberg H.P."/>
            <person name="Cantor M.N."/>
            <person name="Hua S.X."/>
        </authorList>
    </citation>
    <scope>NUCLEOTIDE SEQUENCE [LARGE SCALE GENOMIC DNA]</scope>
    <source>
        <strain evidence="3">IBT 19404</strain>
    </source>
</reference>
<evidence type="ECO:0000313" key="3">
    <source>
        <dbReference type="Proteomes" id="UP000235023"/>
    </source>
</evidence>
<keyword evidence="1" id="KW-1133">Transmembrane helix</keyword>
<dbReference type="Proteomes" id="UP000235023">
    <property type="component" value="Unassembled WGS sequence"/>
</dbReference>
<dbReference type="EMBL" id="KZ559663">
    <property type="protein sequence ID" value="PLN75112.1"/>
    <property type="molecule type" value="Genomic_DNA"/>
</dbReference>
<keyword evidence="3" id="KW-1185">Reference proteome</keyword>
<dbReference type="AlphaFoldDB" id="A0A2J5HE51"/>
<protein>
    <submittedName>
        <fullName evidence="2">Uncharacterized protein</fullName>
    </submittedName>
</protein>
<proteinExistence type="predicted"/>
<feature type="transmembrane region" description="Helical" evidence="1">
    <location>
        <begin position="20"/>
        <end position="43"/>
    </location>
</feature>
<name>A0A2J5HE51_9EURO</name>